<protein>
    <submittedName>
        <fullName evidence="4">Non-specific serine/threonine protein kinase</fullName>
        <ecNumber evidence="4">2.7.11.1</ecNumber>
    </submittedName>
</protein>
<keyword evidence="4" id="KW-0808">Transferase</keyword>
<keyword evidence="5" id="KW-1185">Reference proteome</keyword>
<sequence>MSENGITITTPDNKIIPFSPNREPPPHNSSTTGQRRRRAAAATKSRGFCRRLSDCIVMGPASTRYVDLNQRATNLDKLSVQVEEIEKELEKQKELTGVYKTKLENAQLFLRHCVQVAQDNGFLDLILDKGKYQLSPTLTQAGVSPLISTAGRLHPKLAPLVHQAKNNGWYIEPQEIEMLHLSAQGSTADIYRARWRGLDVAVKCMYPDFFRSNENGVSFFSQEVETLSRQLHPFVLQLIGACLDPPENCWIVTEFMSTDLKEWLHGPEKRHEVRSMPLPPLKERISKALEVSQAMQYLHEGKPKILHRDLKPSNIFLDNASHVRVADFGHARFLMDGEMAMTGETGTFVYMAPEVIKCGPYDEKCDVYSFGIILNELITGEYPYIDTNFGPSKIAIEVAENGLRPKIAEVEEQLEGLVELITKSWHQDPHIRPIFSEITSVLRILDMGLRDIN</sequence>
<dbReference type="SMART" id="SM00220">
    <property type="entry name" value="S_TKc"/>
    <property type="match status" value="1"/>
</dbReference>
<dbReference type="Gene3D" id="3.30.200.20">
    <property type="entry name" value="Phosphorylase Kinase, domain 1"/>
    <property type="match status" value="1"/>
</dbReference>
<dbReference type="PROSITE" id="PS00108">
    <property type="entry name" value="PROTEIN_KINASE_ST"/>
    <property type="match status" value="1"/>
</dbReference>
<dbReference type="EMBL" id="JBEAFC010000006">
    <property type="protein sequence ID" value="KAL1552315.1"/>
    <property type="molecule type" value="Genomic_DNA"/>
</dbReference>
<evidence type="ECO:0000313" key="4">
    <source>
        <dbReference type="EMBL" id="KAL1552315.1"/>
    </source>
</evidence>
<dbReference type="Proteomes" id="UP001567538">
    <property type="component" value="Unassembled WGS sequence"/>
</dbReference>
<dbReference type="EC" id="2.7.11.1" evidence="4"/>
<keyword evidence="4" id="KW-0723">Serine/threonine-protein kinase</keyword>
<dbReference type="Pfam" id="PF00069">
    <property type="entry name" value="Pkinase"/>
    <property type="match status" value="1"/>
</dbReference>
<dbReference type="Gene3D" id="1.10.510.10">
    <property type="entry name" value="Transferase(Phosphotransferase) domain 1"/>
    <property type="match status" value="1"/>
</dbReference>
<evidence type="ECO:0000256" key="2">
    <source>
        <dbReference type="SAM" id="MobiDB-lite"/>
    </source>
</evidence>
<dbReference type="GO" id="GO:0004674">
    <property type="term" value="F:protein serine/threonine kinase activity"/>
    <property type="evidence" value="ECO:0007669"/>
    <property type="project" value="UniProtKB-KW"/>
</dbReference>
<evidence type="ECO:0000313" key="5">
    <source>
        <dbReference type="Proteomes" id="UP001567538"/>
    </source>
</evidence>
<accession>A0ABD1H7A2</accession>
<keyword evidence="1" id="KW-0175">Coiled coil</keyword>
<evidence type="ECO:0000256" key="1">
    <source>
        <dbReference type="SAM" id="Coils"/>
    </source>
</evidence>
<evidence type="ECO:0000259" key="3">
    <source>
        <dbReference type="PROSITE" id="PS50011"/>
    </source>
</evidence>
<dbReference type="InterPro" id="IPR000719">
    <property type="entry name" value="Prot_kinase_dom"/>
</dbReference>
<keyword evidence="4" id="KW-0418">Kinase</keyword>
<gene>
    <name evidence="4" type="ORF">AAHA92_13126</name>
</gene>
<dbReference type="SUPFAM" id="SSF56112">
    <property type="entry name" value="Protein kinase-like (PK-like)"/>
    <property type="match status" value="1"/>
</dbReference>
<dbReference type="InterPro" id="IPR011009">
    <property type="entry name" value="Kinase-like_dom_sf"/>
</dbReference>
<organism evidence="4 5">
    <name type="scientific">Salvia divinorum</name>
    <name type="common">Maria pastora</name>
    <name type="synonym">Diviner's sage</name>
    <dbReference type="NCBI Taxonomy" id="28513"/>
    <lineage>
        <taxon>Eukaryota</taxon>
        <taxon>Viridiplantae</taxon>
        <taxon>Streptophyta</taxon>
        <taxon>Embryophyta</taxon>
        <taxon>Tracheophyta</taxon>
        <taxon>Spermatophyta</taxon>
        <taxon>Magnoliopsida</taxon>
        <taxon>eudicotyledons</taxon>
        <taxon>Gunneridae</taxon>
        <taxon>Pentapetalae</taxon>
        <taxon>asterids</taxon>
        <taxon>lamiids</taxon>
        <taxon>Lamiales</taxon>
        <taxon>Lamiaceae</taxon>
        <taxon>Nepetoideae</taxon>
        <taxon>Mentheae</taxon>
        <taxon>Salviinae</taxon>
        <taxon>Salvia</taxon>
        <taxon>Salvia subgen. Calosphace</taxon>
    </lineage>
</organism>
<dbReference type="CDD" id="cd13999">
    <property type="entry name" value="STKc_MAP3K-like"/>
    <property type="match status" value="1"/>
</dbReference>
<dbReference type="PROSITE" id="PS50011">
    <property type="entry name" value="PROTEIN_KINASE_DOM"/>
    <property type="match status" value="1"/>
</dbReference>
<feature type="coiled-coil region" evidence="1">
    <location>
        <begin position="68"/>
        <end position="95"/>
    </location>
</feature>
<dbReference type="InterPro" id="IPR008271">
    <property type="entry name" value="Ser/Thr_kinase_AS"/>
</dbReference>
<dbReference type="PANTHER" id="PTHR44329">
    <property type="entry name" value="SERINE/THREONINE-PROTEIN KINASE TNNI3K-RELATED"/>
    <property type="match status" value="1"/>
</dbReference>
<dbReference type="InterPro" id="IPR051681">
    <property type="entry name" value="Ser/Thr_Kinases-Pseudokinases"/>
</dbReference>
<name>A0ABD1H7A2_SALDI</name>
<dbReference type="AlphaFoldDB" id="A0ABD1H7A2"/>
<reference evidence="4 5" key="1">
    <citation type="submission" date="2024-06" db="EMBL/GenBank/DDBJ databases">
        <title>A chromosome level genome sequence of Diviner's sage (Salvia divinorum).</title>
        <authorList>
            <person name="Ford S.A."/>
            <person name="Ro D.-K."/>
            <person name="Ness R.W."/>
            <person name="Phillips M.A."/>
        </authorList>
    </citation>
    <scope>NUCLEOTIDE SEQUENCE [LARGE SCALE GENOMIC DNA]</scope>
    <source>
        <strain evidence="4">SAF-2024a</strain>
        <tissue evidence="4">Leaf</tissue>
    </source>
</reference>
<proteinExistence type="predicted"/>
<comment type="caution">
    <text evidence="4">The sequence shown here is derived from an EMBL/GenBank/DDBJ whole genome shotgun (WGS) entry which is preliminary data.</text>
</comment>
<feature type="compositionally biased region" description="Polar residues" evidence="2">
    <location>
        <begin position="1"/>
        <end position="12"/>
    </location>
</feature>
<feature type="region of interest" description="Disordered" evidence="2">
    <location>
        <begin position="1"/>
        <end position="43"/>
    </location>
</feature>
<feature type="domain" description="Protein kinase" evidence="3">
    <location>
        <begin position="176"/>
        <end position="445"/>
    </location>
</feature>
<dbReference type="PANTHER" id="PTHR44329:SF11">
    <property type="entry name" value="OS09G0443600 PROTEIN"/>
    <property type="match status" value="1"/>
</dbReference>